<protein>
    <submittedName>
        <fullName evidence="1">Uncharacterized protein</fullName>
    </submittedName>
</protein>
<gene>
    <name evidence="1" type="ORF">METZ01_LOCUS67110</name>
</gene>
<reference evidence="1" key="1">
    <citation type="submission" date="2018-05" db="EMBL/GenBank/DDBJ databases">
        <authorList>
            <person name="Lanie J.A."/>
            <person name="Ng W.-L."/>
            <person name="Kazmierczak K.M."/>
            <person name="Andrzejewski T.M."/>
            <person name="Davidsen T.M."/>
            <person name="Wayne K.J."/>
            <person name="Tettelin H."/>
            <person name="Glass J.I."/>
            <person name="Rusch D."/>
            <person name="Podicherti R."/>
            <person name="Tsui H.-C.T."/>
            <person name="Winkler M.E."/>
        </authorList>
    </citation>
    <scope>NUCLEOTIDE SEQUENCE</scope>
</reference>
<proteinExistence type="predicted"/>
<name>A0A381TDQ1_9ZZZZ</name>
<dbReference type="EMBL" id="UINC01004428">
    <property type="protein sequence ID" value="SVA14256.1"/>
    <property type="molecule type" value="Genomic_DNA"/>
</dbReference>
<sequence>MNLFERQTTINDRATALTYQISTVSFALSGLINKDYRLSFRQNLNLILIMTAQQIHLIDRLLHFHDPINRTSIMHRVFIGQARMIAGLWPQFHEKGSLEFFSDKQLEYFQYSDILSDNEIHYPRHSLLWEYGEEIAKTADQSKNHSIILLTSETYRYSYIDNSDMMHFIYG</sequence>
<accession>A0A381TDQ1</accession>
<organism evidence="1">
    <name type="scientific">marine metagenome</name>
    <dbReference type="NCBI Taxonomy" id="408172"/>
    <lineage>
        <taxon>unclassified sequences</taxon>
        <taxon>metagenomes</taxon>
        <taxon>ecological metagenomes</taxon>
    </lineage>
</organism>
<evidence type="ECO:0000313" key="1">
    <source>
        <dbReference type="EMBL" id="SVA14256.1"/>
    </source>
</evidence>
<dbReference type="AlphaFoldDB" id="A0A381TDQ1"/>